<feature type="non-terminal residue" evidence="2">
    <location>
        <position position="1"/>
    </location>
</feature>
<evidence type="ECO:0000259" key="1">
    <source>
        <dbReference type="Pfam" id="PF00732"/>
    </source>
</evidence>
<gene>
    <name evidence="2" type="ORF">BN1708_018379</name>
</gene>
<sequence>KAVGDKAFVSTVGSIKTGTLAEQLISGGKDEDDTPLDLVATRDSSQTSFLRDAQGRSNLKVYTATLARRIVFDGAKRATGVVVSSAL</sequence>
<feature type="non-terminal residue" evidence="2">
    <location>
        <position position="87"/>
    </location>
</feature>
<dbReference type="Pfam" id="PF00732">
    <property type="entry name" value="GMC_oxred_N"/>
    <property type="match status" value="1"/>
</dbReference>
<dbReference type="Proteomes" id="UP000044602">
    <property type="component" value="Unassembled WGS sequence"/>
</dbReference>
<evidence type="ECO:0000313" key="3">
    <source>
        <dbReference type="Proteomes" id="UP000044602"/>
    </source>
</evidence>
<protein>
    <recommendedName>
        <fullName evidence="1">Glucose-methanol-choline oxidoreductase N-terminal domain-containing protein</fullName>
    </recommendedName>
</protein>
<dbReference type="InterPro" id="IPR000172">
    <property type="entry name" value="GMC_OxRdtase_N"/>
</dbReference>
<reference evidence="2 3" key="1">
    <citation type="submission" date="2015-05" db="EMBL/GenBank/DDBJ databases">
        <authorList>
            <person name="Wang D.B."/>
            <person name="Wang M."/>
        </authorList>
    </citation>
    <scope>NUCLEOTIDE SEQUENCE [LARGE SCALE GENOMIC DNA]</scope>
    <source>
        <strain evidence="2">VL1</strain>
    </source>
</reference>
<dbReference type="GO" id="GO:0016614">
    <property type="term" value="F:oxidoreductase activity, acting on CH-OH group of donors"/>
    <property type="evidence" value="ECO:0007669"/>
    <property type="project" value="InterPro"/>
</dbReference>
<dbReference type="Gene3D" id="3.50.50.60">
    <property type="entry name" value="FAD/NAD(P)-binding domain"/>
    <property type="match status" value="1"/>
</dbReference>
<proteinExistence type="predicted"/>
<organism evidence="2 3">
    <name type="scientific">Verticillium longisporum</name>
    <name type="common">Verticillium dahliae var. longisporum</name>
    <dbReference type="NCBI Taxonomy" id="100787"/>
    <lineage>
        <taxon>Eukaryota</taxon>
        <taxon>Fungi</taxon>
        <taxon>Dikarya</taxon>
        <taxon>Ascomycota</taxon>
        <taxon>Pezizomycotina</taxon>
        <taxon>Sordariomycetes</taxon>
        <taxon>Hypocreomycetidae</taxon>
        <taxon>Glomerellales</taxon>
        <taxon>Plectosphaerellaceae</taxon>
        <taxon>Verticillium</taxon>
    </lineage>
</organism>
<keyword evidence="3" id="KW-1185">Reference proteome</keyword>
<dbReference type="STRING" id="100787.A0A0G4M6G5"/>
<dbReference type="AlphaFoldDB" id="A0A0G4M6G5"/>
<feature type="domain" description="Glucose-methanol-choline oxidoreductase N-terminal" evidence="1">
    <location>
        <begin position="41"/>
        <end position="85"/>
    </location>
</feature>
<evidence type="ECO:0000313" key="2">
    <source>
        <dbReference type="EMBL" id="CRK29883.1"/>
    </source>
</evidence>
<dbReference type="EMBL" id="CVQH01021286">
    <property type="protein sequence ID" value="CRK29883.1"/>
    <property type="molecule type" value="Genomic_DNA"/>
</dbReference>
<name>A0A0G4M6G5_VERLO</name>
<accession>A0A0G4M6G5</accession>
<dbReference type="InterPro" id="IPR036188">
    <property type="entry name" value="FAD/NAD-bd_sf"/>
</dbReference>
<dbReference type="GO" id="GO:0050660">
    <property type="term" value="F:flavin adenine dinucleotide binding"/>
    <property type="evidence" value="ECO:0007669"/>
    <property type="project" value="InterPro"/>
</dbReference>